<proteinExistence type="predicted"/>
<dbReference type="CDD" id="cd20405">
    <property type="entry name" value="Tudor_Agenet_AtDUF_rpt1_3"/>
    <property type="match status" value="1"/>
</dbReference>
<feature type="domain" description="Agenet" evidence="2">
    <location>
        <begin position="71"/>
        <end position="126"/>
    </location>
</feature>
<evidence type="ECO:0000256" key="1">
    <source>
        <dbReference type="SAM" id="MobiDB-lite"/>
    </source>
</evidence>
<evidence type="ECO:0000259" key="2">
    <source>
        <dbReference type="SMART" id="SM00743"/>
    </source>
</evidence>
<keyword evidence="4" id="KW-1185">Reference proteome</keyword>
<gene>
    <name evidence="3" type="ORF">RJ641_018432</name>
</gene>
<feature type="region of interest" description="Disordered" evidence="1">
    <location>
        <begin position="133"/>
        <end position="161"/>
    </location>
</feature>
<name>A0AAN8UU78_9MAGN</name>
<dbReference type="Proteomes" id="UP001370490">
    <property type="component" value="Unassembled WGS sequence"/>
</dbReference>
<dbReference type="AlphaFoldDB" id="A0AAN8UU78"/>
<dbReference type="Pfam" id="PF05641">
    <property type="entry name" value="Agenet"/>
    <property type="match status" value="1"/>
</dbReference>
<organism evidence="3 4">
    <name type="scientific">Dillenia turbinata</name>
    <dbReference type="NCBI Taxonomy" id="194707"/>
    <lineage>
        <taxon>Eukaryota</taxon>
        <taxon>Viridiplantae</taxon>
        <taxon>Streptophyta</taxon>
        <taxon>Embryophyta</taxon>
        <taxon>Tracheophyta</taxon>
        <taxon>Spermatophyta</taxon>
        <taxon>Magnoliopsida</taxon>
        <taxon>eudicotyledons</taxon>
        <taxon>Gunneridae</taxon>
        <taxon>Pentapetalae</taxon>
        <taxon>Dilleniales</taxon>
        <taxon>Dilleniaceae</taxon>
        <taxon>Dillenia</taxon>
    </lineage>
</organism>
<dbReference type="PANTHER" id="PTHR31917">
    <property type="entry name" value="AGENET DOMAIN-CONTAINING PROTEIN-RELATED"/>
    <property type="match status" value="1"/>
</dbReference>
<sequence length="161" mass="18733">MSFRYKDPVEICWKSEGFPNSYYPATLLAAVGRTKYIVQYKSRYTQDGKRYLTETVDEEDIRPVPPDIKAYNFQPSARVDFFIDGCWRVGTVTRKVDPNYMVVLDNTQNEIWCFFYRLRPHMDWVNGNWDFPGMRPRGEDKQSSAGQSSKDDDNGGDNPST</sequence>
<dbReference type="SMART" id="SM00743">
    <property type="entry name" value="Agenet"/>
    <property type="match status" value="2"/>
</dbReference>
<dbReference type="EMBL" id="JBAMMX010000023">
    <property type="protein sequence ID" value="KAK6917681.1"/>
    <property type="molecule type" value="Genomic_DNA"/>
</dbReference>
<evidence type="ECO:0000313" key="3">
    <source>
        <dbReference type="EMBL" id="KAK6917681.1"/>
    </source>
</evidence>
<feature type="domain" description="Agenet" evidence="2">
    <location>
        <begin position="1"/>
        <end position="69"/>
    </location>
</feature>
<evidence type="ECO:0000313" key="4">
    <source>
        <dbReference type="Proteomes" id="UP001370490"/>
    </source>
</evidence>
<dbReference type="InterPro" id="IPR014002">
    <property type="entry name" value="Agenet_dom_plant"/>
</dbReference>
<dbReference type="PANTHER" id="PTHR31917:SF65">
    <property type="entry name" value="BINDING PROTEIN, PUTATIVE-RELATED"/>
    <property type="match status" value="1"/>
</dbReference>
<comment type="caution">
    <text evidence="3">The sequence shown here is derived from an EMBL/GenBank/DDBJ whole genome shotgun (WGS) entry which is preliminary data.</text>
</comment>
<protein>
    <submittedName>
        <fullName evidence="3">Agenet-like domain</fullName>
    </submittedName>
</protein>
<dbReference type="InterPro" id="IPR008395">
    <property type="entry name" value="Agenet-like_dom"/>
</dbReference>
<reference evidence="3 4" key="1">
    <citation type="submission" date="2023-12" db="EMBL/GenBank/DDBJ databases">
        <title>A high-quality genome assembly for Dillenia turbinata (Dilleniales).</title>
        <authorList>
            <person name="Chanderbali A."/>
        </authorList>
    </citation>
    <scope>NUCLEOTIDE SEQUENCE [LARGE SCALE GENOMIC DNA]</scope>
    <source>
        <strain evidence="3">LSX21</strain>
        <tissue evidence="3">Leaf</tissue>
    </source>
</reference>
<accession>A0AAN8UU78</accession>